<keyword evidence="8" id="KW-1185">Reference proteome</keyword>
<dbReference type="PANTHER" id="PTHR31357">
    <property type="entry name" value="SERPENTINE RECEPTOR CLASS ALPHA-10"/>
    <property type="match status" value="1"/>
</dbReference>
<name>A0AAN4ZEE1_9BILA</name>
<dbReference type="AlphaFoldDB" id="A0AAN4ZEE1"/>
<keyword evidence="3 6" id="KW-1133">Transmembrane helix</keyword>
<dbReference type="PANTHER" id="PTHR31357:SF5">
    <property type="entry name" value="SERPENTINE RECEPTOR CLASS ALPHA-1-RELATED"/>
    <property type="match status" value="1"/>
</dbReference>
<gene>
    <name evidence="7" type="ORF">PMAYCL1PPCAC_08202</name>
</gene>
<evidence type="ECO:0000313" key="8">
    <source>
        <dbReference type="Proteomes" id="UP001328107"/>
    </source>
</evidence>
<feature type="transmembrane region" description="Helical" evidence="6">
    <location>
        <begin position="33"/>
        <end position="54"/>
    </location>
</feature>
<dbReference type="InterPro" id="IPR051080">
    <property type="entry name" value="Nematode_rcpt-like_serp_alpha"/>
</dbReference>
<evidence type="ECO:0000256" key="3">
    <source>
        <dbReference type="ARBA" id="ARBA00022989"/>
    </source>
</evidence>
<comment type="caution">
    <text evidence="7">The sequence shown here is derived from an EMBL/GenBank/DDBJ whole genome shotgun (WGS) entry which is preliminary data.</text>
</comment>
<evidence type="ECO:0000256" key="5">
    <source>
        <dbReference type="ARBA" id="ARBA00037994"/>
    </source>
</evidence>
<evidence type="ECO:0000256" key="1">
    <source>
        <dbReference type="ARBA" id="ARBA00004141"/>
    </source>
</evidence>
<dbReference type="GO" id="GO:0016020">
    <property type="term" value="C:membrane"/>
    <property type="evidence" value="ECO:0007669"/>
    <property type="project" value="UniProtKB-SubCell"/>
</dbReference>
<evidence type="ECO:0000256" key="4">
    <source>
        <dbReference type="ARBA" id="ARBA00023136"/>
    </source>
</evidence>
<evidence type="ECO:0000256" key="6">
    <source>
        <dbReference type="SAM" id="Phobius"/>
    </source>
</evidence>
<feature type="transmembrane region" description="Helical" evidence="6">
    <location>
        <begin position="66"/>
        <end position="86"/>
    </location>
</feature>
<organism evidence="7 8">
    <name type="scientific">Pristionchus mayeri</name>
    <dbReference type="NCBI Taxonomy" id="1317129"/>
    <lineage>
        <taxon>Eukaryota</taxon>
        <taxon>Metazoa</taxon>
        <taxon>Ecdysozoa</taxon>
        <taxon>Nematoda</taxon>
        <taxon>Chromadorea</taxon>
        <taxon>Rhabditida</taxon>
        <taxon>Rhabditina</taxon>
        <taxon>Diplogasteromorpha</taxon>
        <taxon>Diplogasteroidea</taxon>
        <taxon>Neodiplogasteridae</taxon>
        <taxon>Pristionchus</taxon>
    </lineage>
</organism>
<keyword evidence="4 6" id="KW-0472">Membrane</keyword>
<protein>
    <recommendedName>
        <fullName evidence="9">G protein-coupled receptor</fullName>
    </recommendedName>
</protein>
<reference evidence="8" key="1">
    <citation type="submission" date="2022-10" db="EMBL/GenBank/DDBJ databases">
        <title>Genome assembly of Pristionchus species.</title>
        <authorList>
            <person name="Yoshida K."/>
            <person name="Sommer R.J."/>
        </authorList>
    </citation>
    <scope>NUCLEOTIDE SEQUENCE [LARGE SCALE GENOMIC DNA]</scope>
    <source>
        <strain evidence="8">RS5460</strain>
    </source>
</reference>
<dbReference type="EMBL" id="BTRK01000002">
    <property type="protein sequence ID" value="GMR38009.1"/>
    <property type="molecule type" value="Genomic_DNA"/>
</dbReference>
<evidence type="ECO:0000313" key="7">
    <source>
        <dbReference type="EMBL" id="GMR38009.1"/>
    </source>
</evidence>
<evidence type="ECO:0008006" key="9">
    <source>
        <dbReference type="Google" id="ProtNLM"/>
    </source>
</evidence>
<dbReference type="Proteomes" id="UP001328107">
    <property type="component" value="Unassembled WGS sequence"/>
</dbReference>
<sequence>MLIILYMIIVFDKCIERRNSFDLSLSFHRRQNLYAMEQFLPIASLHSLFYLVWFCNANSSVHQMRLYVQITPYYCFLCPLLFLILIRRGRFKRISHVHNMINPERNPNDFCFFLFFSSACG</sequence>
<keyword evidence="2 6" id="KW-0812">Transmembrane</keyword>
<proteinExistence type="inferred from homology"/>
<evidence type="ECO:0000256" key="2">
    <source>
        <dbReference type="ARBA" id="ARBA00022692"/>
    </source>
</evidence>
<comment type="subcellular location">
    <subcellularLocation>
        <location evidence="1">Membrane</location>
        <topology evidence="1">Multi-pass membrane protein</topology>
    </subcellularLocation>
</comment>
<comment type="similarity">
    <text evidence="5">Belongs to the nematode receptor-like protein sra family.</text>
</comment>
<accession>A0AAN4ZEE1</accession>
<dbReference type="GO" id="GO:0004984">
    <property type="term" value="F:olfactory receptor activity"/>
    <property type="evidence" value="ECO:0007669"/>
    <property type="project" value="TreeGrafter"/>
</dbReference>